<reference evidence="2" key="1">
    <citation type="submission" date="2009-01" db="EMBL/GenBank/DDBJ databases">
        <title>Complete sequence of Anaeromyxobacter dehalogenans 2CP-1.</title>
        <authorList>
            <consortium name="US DOE Joint Genome Institute"/>
            <person name="Lucas S."/>
            <person name="Copeland A."/>
            <person name="Lapidus A."/>
            <person name="Glavina del Rio T."/>
            <person name="Dalin E."/>
            <person name="Tice H."/>
            <person name="Bruce D."/>
            <person name="Goodwin L."/>
            <person name="Pitluck S."/>
            <person name="Saunders E."/>
            <person name="Brettin T."/>
            <person name="Detter J.C."/>
            <person name="Han C."/>
            <person name="Larimer F."/>
            <person name="Land M."/>
            <person name="Hauser L."/>
            <person name="Kyrpides N."/>
            <person name="Ovchinnikova G."/>
            <person name="Beliaev A.S."/>
            <person name="Richardson P."/>
        </authorList>
    </citation>
    <scope>NUCLEOTIDE SEQUENCE</scope>
    <source>
        <strain evidence="2">2CP-1</strain>
    </source>
</reference>
<evidence type="ECO:0000313" key="2">
    <source>
        <dbReference type="EMBL" id="ACL66578.1"/>
    </source>
</evidence>
<name>B8JGU1_ANAD2</name>
<evidence type="ECO:0000256" key="1">
    <source>
        <dbReference type="SAM" id="Phobius"/>
    </source>
</evidence>
<proteinExistence type="predicted"/>
<keyword evidence="1" id="KW-0472">Membrane</keyword>
<dbReference type="Proteomes" id="UP000007089">
    <property type="component" value="Chromosome"/>
</dbReference>
<evidence type="ECO:0008006" key="4">
    <source>
        <dbReference type="Google" id="ProtNLM"/>
    </source>
</evidence>
<sequence length="129" mass="14447">MLDGVRDREHAMHASPNPPNHLLAFVLRLVVSAGVLWLAVAWVSPGNPYNTFGRAVIVSIVLSIAYYITLAKFLWFLVLPWLVYVLVWLSVIAASYGLGFWRSLLLALALTFLSWVVSAIFGVRTFRSE</sequence>
<organism evidence="2 3">
    <name type="scientific">Anaeromyxobacter dehalogenans (strain ATCC BAA-258 / DSM 21875 / 2CP-1)</name>
    <dbReference type="NCBI Taxonomy" id="455488"/>
    <lineage>
        <taxon>Bacteria</taxon>
        <taxon>Pseudomonadati</taxon>
        <taxon>Myxococcota</taxon>
        <taxon>Myxococcia</taxon>
        <taxon>Myxococcales</taxon>
        <taxon>Cystobacterineae</taxon>
        <taxon>Anaeromyxobacteraceae</taxon>
        <taxon>Anaeromyxobacter</taxon>
    </lineage>
</organism>
<keyword evidence="1" id="KW-0812">Transmembrane</keyword>
<keyword evidence="1" id="KW-1133">Transmembrane helix</keyword>
<feature type="transmembrane region" description="Helical" evidence="1">
    <location>
        <begin position="75"/>
        <end position="98"/>
    </location>
</feature>
<dbReference type="EMBL" id="CP001359">
    <property type="protein sequence ID" value="ACL66578.1"/>
    <property type="molecule type" value="Genomic_DNA"/>
</dbReference>
<evidence type="ECO:0000313" key="3">
    <source>
        <dbReference type="Proteomes" id="UP000007089"/>
    </source>
</evidence>
<keyword evidence="3" id="KW-1185">Reference proteome</keyword>
<feature type="transmembrane region" description="Helical" evidence="1">
    <location>
        <begin position="21"/>
        <end position="43"/>
    </location>
</feature>
<feature type="transmembrane region" description="Helical" evidence="1">
    <location>
        <begin position="104"/>
        <end position="123"/>
    </location>
</feature>
<dbReference type="KEGG" id="acp:A2cp1_3244"/>
<gene>
    <name evidence="2" type="ordered locus">A2cp1_3244</name>
</gene>
<accession>B8JGU1</accession>
<dbReference type="HOGENOM" id="CLU_2068194_0_0_7"/>
<dbReference type="AlphaFoldDB" id="B8JGU1"/>
<feature type="transmembrane region" description="Helical" evidence="1">
    <location>
        <begin position="49"/>
        <end position="68"/>
    </location>
</feature>
<protein>
    <recommendedName>
        <fullName evidence="4">Transmembrane protein</fullName>
    </recommendedName>
</protein>